<gene>
    <name evidence="1" type="ORF">LtaPh_2928251</name>
</gene>
<accession>A0A640KMI3</accession>
<comment type="caution">
    <text evidence="1">The sequence shown here is derived from an EMBL/GenBank/DDBJ whole genome shotgun (WGS) entry which is preliminary data.</text>
</comment>
<protein>
    <submittedName>
        <fullName evidence="1">Uncharacterized protein</fullName>
    </submittedName>
</protein>
<dbReference type="EMBL" id="BLBS01000041">
    <property type="protein sequence ID" value="GET90558.1"/>
    <property type="molecule type" value="Genomic_DNA"/>
</dbReference>
<proteinExistence type="predicted"/>
<evidence type="ECO:0000313" key="1">
    <source>
        <dbReference type="EMBL" id="GET90558.1"/>
    </source>
</evidence>
<organism evidence="1 2">
    <name type="scientific">Leishmania tarentolae</name>
    <name type="common">Sauroleishmania tarentolae</name>
    <dbReference type="NCBI Taxonomy" id="5689"/>
    <lineage>
        <taxon>Eukaryota</taxon>
        <taxon>Discoba</taxon>
        <taxon>Euglenozoa</taxon>
        <taxon>Kinetoplastea</taxon>
        <taxon>Metakinetoplastina</taxon>
        <taxon>Trypanosomatida</taxon>
        <taxon>Trypanosomatidae</taxon>
        <taxon>Leishmaniinae</taxon>
        <taxon>Leishmania</taxon>
        <taxon>lizard Leishmania</taxon>
    </lineage>
</organism>
<dbReference type="AlphaFoldDB" id="A0A640KMI3"/>
<reference evidence="1" key="1">
    <citation type="submission" date="2019-11" db="EMBL/GenBank/DDBJ databases">
        <title>Leishmania tarentolae CDS.</title>
        <authorList>
            <person name="Goto Y."/>
            <person name="Yamagishi J."/>
        </authorList>
    </citation>
    <scope>NUCLEOTIDE SEQUENCE [LARGE SCALE GENOMIC DNA]</scope>
    <source>
        <strain evidence="1">Parrot Tar II</strain>
    </source>
</reference>
<evidence type="ECO:0000313" key="2">
    <source>
        <dbReference type="Proteomes" id="UP000419144"/>
    </source>
</evidence>
<dbReference type="VEuPathDB" id="TriTrypDB:LtaPh_2928251"/>
<sequence length="134" mass="15207">MAHSHPLTRSIECSYVYRHNTFRYCSHQHKENAVPGRAEKLDLYGLLCVLCDAEPASTSVRLSLDNVHAHHGGLRVSLDILCYDPLKCPSHSLDHGCVRLRVRLELRWRAGTRGPYREGGLSQPQLLLPQAVWQ</sequence>
<name>A0A640KMI3_LEITA</name>
<dbReference type="Proteomes" id="UP000419144">
    <property type="component" value="Unassembled WGS sequence"/>
</dbReference>
<keyword evidence="2" id="KW-1185">Reference proteome</keyword>